<dbReference type="RefSeq" id="WP_008802789.1">
    <property type="nucleotide sequence ID" value="NZ_KQ235735.1"/>
</dbReference>
<organism evidence="1 2">
    <name type="scientific">Fusobacterium vincentii 4_1_13</name>
    <dbReference type="NCBI Taxonomy" id="469606"/>
    <lineage>
        <taxon>Bacteria</taxon>
        <taxon>Fusobacteriati</taxon>
        <taxon>Fusobacteriota</taxon>
        <taxon>Fusobacteriia</taxon>
        <taxon>Fusobacteriales</taxon>
        <taxon>Fusobacteriaceae</taxon>
        <taxon>Fusobacterium</taxon>
    </lineage>
</organism>
<dbReference type="HOGENOM" id="CLU_1803375_0_0_0"/>
<evidence type="ECO:0000313" key="1">
    <source>
        <dbReference type="EMBL" id="EEO39958.1"/>
    </source>
</evidence>
<dbReference type="AlphaFoldDB" id="A0A0M1VTF6"/>
<reference evidence="1 2" key="1">
    <citation type="submission" date="2011-10" db="EMBL/GenBank/DDBJ databases">
        <title>The Genome Sequence of Fusobacterium sp. 4_1_13.</title>
        <authorList>
            <consortium name="The Broad Institute Genome Sequencing Platform"/>
            <person name="Earl A."/>
            <person name="Ward D."/>
            <person name="Feldgarden M."/>
            <person name="Gevers D."/>
            <person name="Strauss J."/>
            <person name="Ambrose C."/>
            <person name="Allen-Vercoe E."/>
            <person name="Young S.K."/>
            <person name="Zeng Q."/>
            <person name="Gargeya S."/>
            <person name="Fitzgerald M."/>
            <person name="Haas B."/>
            <person name="Abouelleil A."/>
            <person name="Alvarado L."/>
            <person name="Arachchi H.M."/>
            <person name="Berlin A."/>
            <person name="Brown A."/>
            <person name="Chapman S.B."/>
            <person name="Chen Z."/>
            <person name="Dunbar C."/>
            <person name="Freedman E."/>
            <person name="Gearin G."/>
            <person name="Goldberg J."/>
            <person name="Griggs A."/>
            <person name="Gujja S."/>
            <person name="Heiman D."/>
            <person name="Howarth C."/>
            <person name="Larson L."/>
            <person name="Lui A."/>
            <person name="MacDonald P.J."/>
            <person name="Montmayeur A."/>
            <person name="Murphy C."/>
            <person name="Neiman D."/>
            <person name="Pearson M."/>
            <person name="Priest M."/>
            <person name="Roberts A."/>
            <person name="Saif S."/>
            <person name="Shea T."/>
            <person name="Shenoy N."/>
            <person name="Sisk P."/>
            <person name="Stolte C."/>
            <person name="Sykes S."/>
            <person name="Wortman J."/>
            <person name="Nusbaum C."/>
            <person name="Birren B."/>
        </authorList>
    </citation>
    <scope>NUCLEOTIDE SEQUENCE [LARGE SCALE GENOMIC DNA]</scope>
    <source>
        <strain evidence="1 2">4_1_13</strain>
    </source>
</reference>
<evidence type="ECO:0000313" key="2">
    <source>
        <dbReference type="Proteomes" id="UP000004925"/>
    </source>
</evidence>
<protein>
    <submittedName>
        <fullName evidence="1">Uncharacterized protein</fullName>
    </submittedName>
</protein>
<gene>
    <name evidence="1" type="ORF">FSCG_00671</name>
</gene>
<proteinExistence type="predicted"/>
<dbReference type="EMBL" id="ACDE02000012">
    <property type="protein sequence ID" value="EEO39958.1"/>
    <property type="molecule type" value="Genomic_DNA"/>
</dbReference>
<dbReference type="Proteomes" id="UP000004925">
    <property type="component" value="Unassembled WGS sequence"/>
</dbReference>
<comment type="caution">
    <text evidence="1">The sequence shown here is derived from an EMBL/GenBank/DDBJ whole genome shotgun (WGS) entry which is preliminary data.</text>
</comment>
<accession>A0A0M1VTF6</accession>
<name>A0A0M1VTF6_FUSVC</name>
<sequence>MSRVFKRNGKVFTETKYNKDFVEFARSNKAKWDGKYWAFNEEIETEVIAKVKEIYGKFENAKYDSDVTFQTLIDDKATWGEIPEELQEKMLKGNGKNKFVEKNGKLWYKWSALAFENGYKINEDGSIKIDNNAVFVDFYEKRD</sequence>